<dbReference type="GO" id="GO:0006635">
    <property type="term" value="P:fatty acid beta-oxidation"/>
    <property type="evidence" value="ECO:0007669"/>
    <property type="project" value="TreeGrafter"/>
</dbReference>
<dbReference type="PANTHER" id="PTHR11941">
    <property type="entry name" value="ENOYL-COA HYDRATASE-RELATED"/>
    <property type="match status" value="1"/>
</dbReference>
<dbReference type="WBParaSite" id="SPAL_0000571500.1">
    <property type="protein sequence ID" value="SPAL_0000571500.1"/>
    <property type="gene ID" value="SPAL_0000571500"/>
</dbReference>
<dbReference type="Pfam" id="PF00378">
    <property type="entry name" value="ECH_1"/>
    <property type="match status" value="1"/>
</dbReference>
<sequence>MLKFIGQGFISRSVLKNVSIRTVAGGPNNPLIVERLQNEDKGIVLMKMTNPSTKNALSRLLVKQLIDNLDEIKFDKEARVVILKSDVPGAFCTGADLKERKLMPQDEVPKFVDKLRQMTVKFSSLPIPVIAVLDGYALGGGLEVALSCDLRIAGENAKMGLVETKLAIIPGAGGTQRLSRIVGPAKAKELILTAKIIDGKEGEKIGLVNCCVPNPDDKAMEMAKQILKTGPIASKLAKVAVDEGLEVSLNQGFTIEQQCYAQVIPTKDRLEALAAFAEKRNPIFKGE</sequence>
<dbReference type="GO" id="GO:0005739">
    <property type="term" value="C:mitochondrion"/>
    <property type="evidence" value="ECO:0007669"/>
    <property type="project" value="TreeGrafter"/>
</dbReference>
<reference evidence="5" key="1">
    <citation type="submission" date="2017-02" db="UniProtKB">
        <authorList>
            <consortium name="WormBaseParasite"/>
        </authorList>
    </citation>
    <scope>IDENTIFICATION</scope>
</reference>
<dbReference type="GO" id="GO:0004300">
    <property type="term" value="F:enoyl-CoA hydratase activity"/>
    <property type="evidence" value="ECO:0007669"/>
    <property type="project" value="UniProtKB-ARBA"/>
</dbReference>
<dbReference type="InterPro" id="IPR029045">
    <property type="entry name" value="ClpP/crotonase-like_dom_sf"/>
</dbReference>
<evidence type="ECO:0000313" key="4">
    <source>
        <dbReference type="Proteomes" id="UP000046392"/>
    </source>
</evidence>
<dbReference type="PROSITE" id="PS00166">
    <property type="entry name" value="ENOYL_COA_HYDRATASE"/>
    <property type="match status" value="1"/>
</dbReference>
<protein>
    <submittedName>
        <fullName evidence="5">Methylglutaconyl-CoA hydratase, mitochondrial</fullName>
    </submittedName>
</protein>
<dbReference type="STRING" id="174720.A0A0N5BID1"/>
<dbReference type="FunFam" id="1.10.12.10:FF:000001">
    <property type="entry name" value="Probable enoyl-CoA hydratase, mitochondrial"/>
    <property type="match status" value="1"/>
</dbReference>
<dbReference type="Proteomes" id="UP000046392">
    <property type="component" value="Unplaced"/>
</dbReference>
<evidence type="ECO:0000256" key="1">
    <source>
        <dbReference type="ARBA" id="ARBA00005254"/>
    </source>
</evidence>
<evidence type="ECO:0000256" key="3">
    <source>
        <dbReference type="RuleBase" id="RU003707"/>
    </source>
</evidence>
<keyword evidence="4" id="KW-1185">Reference proteome</keyword>
<dbReference type="AlphaFoldDB" id="A0A0N5BID1"/>
<dbReference type="Gene3D" id="1.10.12.10">
    <property type="entry name" value="Lyase 2-enoyl-coa Hydratase, Chain A, domain 2"/>
    <property type="match status" value="1"/>
</dbReference>
<proteinExistence type="inferred from homology"/>
<comment type="similarity">
    <text evidence="1 3">Belongs to the enoyl-CoA hydratase/isomerase family.</text>
</comment>
<name>A0A0N5BID1_STREA</name>
<keyword evidence="2" id="KW-0456">Lyase</keyword>
<dbReference type="InterPro" id="IPR014748">
    <property type="entry name" value="Enoyl-CoA_hydra_C"/>
</dbReference>
<organism evidence="4 5">
    <name type="scientific">Strongyloides papillosus</name>
    <name type="common">Intestinal threadworm</name>
    <dbReference type="NCBI Taxonomy" id="174720"/>
    <lineage>
        <taxon>Eukaryota</taxon>
        <taxon>Metazoa</taxon>
        <taxon>Ecdysozoa</taxon>
        <taxon>Nematoda</taxon>
        <taxon>Chromadorea</taxon>
        <taxon>Rhabditida</taxon>
        <taxon>Tylenchina</taxon>
        <taxon>Panagrolaimomorpha</taxon>
        <taxon>Strongyloidoidea</taxon>
        <taxon>Strongyloididae</taxon>
        <taxon>Strongyloides</taxon>
    </lineage>
</organism>
<dbReference type="Gene3D" id="3.90.226.10">
    <property type="entry name" value="2-enoyl-CoA Hydratase, Chain A, domain 1"/>
    <property type="match status" value="1"/>
</dbReference>
<dbReference type="CDD" id="cd06558">
    <property type="entry name" value="crotonase-like"/>
    <property type="match status" value="1"/>
</dbReference>
<dbReference type="FunFam" id="3.90.226.10:FF:000009">
    <property type="entry name" value="Carnitinyl-CoA dehydratase"/>
    <property type="match status" value="1"/>
</dbReference>
<dbReference type="SUPFAM" id="SSF52096">
    <property type="entry name" value="ClpP/crotonase"/>
    <property type="match status" value="1"/>
</dbReference>
<dbReference type="InterPro" id="IPR001753">
    <property type="entry name" value="Enoyl-CoA_hydra/iso"/>
</dbReference>
<evidence type="ECO:0000256" key="2">
    <source>
        <dbReference type="ARBA" id="ARBA00023239"/>
    </source>
</evidence>
<dbReference type="InterPro" id="IPR018376">
    <property type="entry name" value="Enoyl-CoA_hyd/isom_CS"/>
</dbReference>
<dbReference type="PANTHER" id="PTHR11941:SF171">
    <property type="entry name" value="SD19268P"/>
    <property type="match status" value="1"/>
</dbReference>
<accession>A0A0N5BID1</accession>
<evidence type="ECO:0000313" key="5">
    <source>
        <dbReference type="WBParaSite" id="SPAL_0000571500.1"/>
    </source>
</evidence>